<proteinExistence type="predicted"/>
<feature type="transmembrane region" description="Helical" evidence="1">
    <location>
        <begin position="1284"/>
        <end position="1302"/>
    </location>
</feature>
<organism evidence="3 4">
    <name type="scientific">Paramecium primaurelia</name>
    <dbReference type="NCBI Taxonomy" id="5886"/>
    <lineage>
        <taxon>Eukaryota</taxon>
        <taxon>Sar</taxon>
        <taxon>Alveolata</taxon>
        <taxon>Ciliophora</taxon>
        <taxon>Intramacronucleata</taxon>
        <taxon>Oligohymenophorea</taxon>
        <taxon>Peniculida</taxon>
        <taxon>Parameciidae</taxon>
        <taxon>Paramecium</taxon>
    </lineage>
</organism>
<sequence length="1333" mass="158804">MILTKSLLLQTIFLIQSLIQNVEANQDTNSCENLILQQNELYCEFRDLNYFFIGQNSDNFTNTDTFQLSEDLIQVSSGPLLFSKDDIVISIKFRELINENEICSLIYNTQINTYSLNCISTSPTFIIDNKFQLLINTQFNLEIQTVQTFNCSQFDYNTEGYILFCYSIHQIKLYQLSIEQHKLNQTVIFQSENHNLQCLLKFHSYSNSFLIIYFQCLEWKIQIYENNTVKLEIDQNYLKEKYNIEGNLLEVLPCQSNFLILLSSGGYWMNNENLMQLFITQGLKLNETLIEFNNKCQINFAVKAQTNNYFLSSLSQKYSDIIFNTKDFPKQMFVIKFPSSIFFKYEDYLTFYINDFLHQSIKLKIKNLLQLSNQRIYMGIGEDNQIILILIKYSKQCLPSYNINNEYSKYYIRLELAKDLAYIQNNNWDCYKLIIIDNDEQKKQYALNINLKNKNYYIERTNYDDKFLITIIRSSFSSIQPHRITFSSSSKQINLQLKSNQVKCQFNRYLKNYKGKFFIKTKNDQIYSIIVEGYRNNIVEYSCDNQNNHMFESLLPLNKQIVLNLDYLNSLLLLDQQKRCLYKLILHDENLQQMPIKITCLESQIEKIFNINYKIILKLKDQFVFYNLQYTQPQLEQAYLPKQINLNCLEIYQLLNDFIVVVYTNELQLIYKEVTVQIIKINAKVLGCKAKSQSTLLINLILLDLIKNELQLYILSITEFRLIRSYNLENNVPIQPLQFIVQEQIIIISCKHKINNKLFLLIFKSESQISFHSLQQVIETKNHFFFVQKYFLYYFNDQNQLSVQDLLHITIQIEQLEFNNKSSQEVILQFQVELEDSEIPPMNQSIMIKLINPSILKLIQSNQNLYIKYENQELNFRHYILGKIDNIYLKVNNNFKLKYPFENQFIMQCSYYCNKFCFQFTNSGSGIFFKVGQSNKIYMIYGLQHYIQNILFIEMIKDNQFLFIHQINNETLQISLMILKDQILKLQKQIDTHFNNDLEEIVLVQNILIIQFYQVQNRFIIDENDISQVIFPTLNQQSLIYNLSTEQFIEVFVNNVKKMIIIKLFKIINYKVEFQSIFEISIMNYQLKELFNGLLEKLQTNFVKLINQNFSQVNQQIDLILFIISNKKFSVQFQIRLYLKEKRYELENNKILRYPENYQPCKYIVIAEEEIILQCGITRYYYDMKDSDYLFDPIHSTKNLLNMDLLNSTHYLFYKHFEHNQSIVLYAGKRGGYVLQKQKQDITYPITLEFSAISNDQIQIDKVSLQMQVYQQNIVQKEFSQQSLFIFIMILIIVLATITFYYRKHQIKNKQFSKVINSEISLSTIKLKNPSQI</sequence>
<keyword evidence="1" id="KW-0472">Membrane</keyword>
<evidence type="ECO:0000256" key="2">
    <source>
        <dbReference type="SAM" id="SignalP"/>
    </source>
</evidence>
<evidence type="ECO:0000313" key="3">
    <source>
        <dbReference type="EMBL" id="CAD8073780.1"/>
    </source>
</evidence>
<name>A0A8S1M078_PARPR</name>
<accession>A0A8S1M078</accession>
<keyword evidence="4" id="KW-1185">Reference proteome</keyword>
<feature type="chain" id="PRO_5035768916" description="Transmembrane protein" evidence="2">
    <location>
        <begin position="25"/>
        <end position="1333"/>
    </location>
</feature>
<dbReference type="OMA" id="YIYAERT"/>
<gene>
    <name evidence="3" type="ORF">PPRIM_AZ9-3.1.T0510238</name>
</gene>
<protein>
    <recommendedName>
        <fullName evidence="5">Transmembrane protein</fullName>
    </recommendedName>
</protein>
<dbReference type="EMBL" id="CAJJDM010000051">
    <property type="protein sequence ID" value="CAD8073780.1"/>
    <property type="molecule type" value="Genomic_DNA"/>
</dbReference>
<keyword evidence="1" id="KW-1133">Transmembrane helix</keyword>
<evidence type="ECO:0000256" key="1">
    <source>
        <dbReference type="SAM" id="Phobius"/>
    </source>
</evidence>
<reference evidence="3" key="1">
    <citation type="submission" date="2021-01" db="EMBL/GenBank/DDBJ databases">
        <authorList>
            <consortium name="Genoscope - CEA"/>
            <person name="William W."/>
        </authorList>
    </citation>
    <scope>NUCLEOTIDE SEQUENCE</scope>
</reference>
<feature type="signal peptide" evidence="2">
    <location>
        <begin position="1"/>
        <end position="24"/>
    </location>
</feature>
<comment type="caution">
    <text evidence="3">The sequence shown here is derived from an EMBL/GenBank/DDBJ whole genome shotgun (WGS) entry which is preliminary data.</text>
</comment>
<keyword evidence="1" id="KW-0812">Transmembrane</keyword>
<evidence type="ECO:0008006" key="5">
    <source>
        <dbReference type="Google" id="ProtNLM"/>
    </source>
</evidence>
<keyword evidence="2" id="KW-0732">Signal</keyword>
<evidence type="ECO:0000313" key="4">
    <source>
        <dbReference type="Proteomes" id="UP000688137"/>
    </source>
</evidence>
<dbReference type="Proteomes" id="UP000688137">
    <property type="component" value="Unassembled WGS sequence"/>
</dbReference>